<dbReference type="STRING" id="51028.A0A0N4V176"/>
<evidence type="ECO:0000256" key="5">
    <source>
        <dbReference type="ARBA" id="ARBA00025758"/>
    </source>
</evidence>
<evidence type="ECO:0000256" key="3">
    <source>
        <dbReference type="ARBA" id="ARBA00022664"/>
    </source>
</evidence>
<dbReference type="GO" id="GO:0000387">
    <property type="term" value="P:spliceosomal snRNP assembly"/>
    <property type="evidence" value="ECO:0007669"/>
    <property type="project" value="UniProtKB-UniRule"/>
</dbReference>
<dbReference type="WBParaSite" id="EVEC_0000369601-mRNA-1">
    <property type="protein sequence ID" value="EVEC_0000369601-mRNA-1"/>
    <property type="gene ID" value="EVEC_0000369601"/>
</dbReference>
<evidence type="ECO:0000313" key="9">
    <source>
        <dbReference type="Proteomes" id="UP000274131"/>
    </source>
</evidence>
<evidence type="ECO:0000256" key="6">
    <source>
        <dbReference type="ARBA" id="ARBA00047179"/>
    </source>
</evidence>
<dbReference type="Gene3D" id="1.20.58.1070">
    <property type="match status" value="1"/>
</dbReference>
<reference evidence="8 9" key="2">
    <citation type="submission" date="2018-10" db="EMBL/GenBank/DDBJ databases">
        <authorList>
            <consortium name="Pathogen Informatics"/>
        </authorList>
    </citation>
    <scope>NUCLEOTIDE SEQUENCE [LARGE SCALE GENOMIC DNA]</scope>
</reference>
<dbReference type="GO" id="GO:0032797">
    <property type="term" value="C:SMN complex"/>
    <property type="evidence" value="ECO:0007669"/>
    <property type="project" value="UniProtKB-UniRule"/>
</dbReference>
<organism evidence="10">
    <name type="scientific">Enterobius vermicularis</name>
    <name type="common">Human pinworm</name>
    <dbReference type="NCBI Taxonomy" id="51028"/>
    <lineage>
        <taxon>Eukaryota</taxon>
        <taxon>Metazoa</taxon>
        <taxon>Ecdysozoa</taxon>
        <taxon>Nematoda</taxon>
        <taxon>Chromadorea</taxon>
        <taxon>Rhabditida</taxon>
        <taxon>Spirurina</taxon>
        <taxon>Oxyuridomorpha</taxon>
        <taxon>Oxyuroidea</taxon>
        <taxon>Oxyuridae</taxon>
        <taxon>Enterobius</taxon>
    </lineage>
</organism>
<dbReference type="InterPro" id="IPR017364">
    <property type="entry name" value="GEMIN2"/>
</dbReference>
<comment type="subunit">
    <text evidence="7">Part of the core SMN complex.</text>
</comment>
<name>A0A0N4V176_ENTVE</name>
<reference evidence="10" key="1">
    <citation type="submission" date="2016-04" db="UniProtKB">
        <authorList>
            <consortium name="WormBaseParasite"/>
        </authorList>
    </citation>
    <scope>IDENTIFICATION</scope>
</reference>
<dbReference type="InterPro" id="IPR035426">
    <property type="entry name" value="Gemin2/Brr1"/>
</dbReference>
<gene>
    <name evidence="8" type="ORF">EVEC_LOCUS3404</name>
</gene>
<dbReference type="Pfam" id="PF04938">
    <property type="entry name" value="SIP1"/>
    <property type="match status" value="1"/>
</dbReference>
<protein>
    <recommendedName>
        <fullName evidence="6 7">Gem-associated protein 2</fullName>
    </recommendedName>
</protein>
<dbReference type="GO" id="GO:0005681">
    <property type="term" value="C:spliceosomal complex"/>
    <property type="evidence" value="ECO:0007669"/>
    <property type="project" value="UniProtKB-UniRule"/>
</dbReference>
<comment type="similarity">
    <text evidence="5 7">Belongs to the gemin-2 family.</text>
</comment>
<dbReference type="GO" id="GO:0000245">
    <property type="term" value="P:spliceosomal complex assembly"/>
    <property type="evidence" value="ECO:0007669"/>
    <property type="project" value="UniProtKB-UniRule"/>
</dbReference>
<dbReference type="Proteomes" id="UP000274131">
    <property type="component" value="Unassembled WGS sequence"/>
</dbReference>
<evidence type="ECO:0000313" key="8">
    <source>
        <dbReference type="EMBL" id="VDD88261.1"/>
    </source>
</evidence>
<dbReference type="PANTHER" id="PTHR12794:SF0">
    <property type="entry name" value="GEM-ASSOCIATED PROTEIN 2"/>
    <property type="match status" value="1"/>
</dbReference>
<evidence type="ECO:0000256" key="2">
    <source>
        <dbReference type="ARBA" id="ARBA00022490"/>
    </source>
</evidence>
<dbReference type="OrthoDB" id="428895at2759"/>
<evidence type="ECO:0000256" key="4">
    <source>
        <dbReference type="ARBA" id="ARBA00023187"/>
    </source>
</evidence>
<evidence type="ECO:0000256" key="7">
    <source>
        <dbReference type="PIRNR" id="PIRNR038038"/>
    </source>
</evidence>
<dbReference type="PIRSF" id="PIRSF038038">
    <property type="entry name" value="SMN_Gemin2"/>
    <property type="match status" value="1"/>
</dbReference>
<evidence type="ECO:0000256" key="1">
    <source>
        <dbReference type="ARBA" id="ARBA00004496"/>
    </source>
</evidence>
<keyword evidence="2 7" id="KW-0963">Cytoplasm</keyword>
<sequence length="261" mass="29635">MEQEAVFDLGEFDEKMIDMNEAPRSAIHYLQQTAVQRSRCAAVVCVKEGLAGPAKPSSFSRSFAGDSPITVVGLPSEEWCKAKCSLFSEYRSEIESKRSSCPEVQDVVFPAPADYKQWIKFCGLKRERVNNQSDRSVSAITVTEKRRTPTVPIILSLSENRVNHLVEHLTRYFVENGYSRELFEWFYAVLLVLQCPPPSDECSAIREFAKHAKFLRSTLNESDILDNSIVYELTLFVAIISIYFEQKDLADYPQVDPVVIS</sequence>
<comment type="subcellular location">
    <subcellularLocation>
        <location evidence="1">Cytoplasm</location>
    </subcellularLocation>
</comment>
<dbReference type="AlphaFoldDB" id="A0A0N4V176"/>
<evidence type="ECO:0000313" key="10">
    <source>
        <dbReference type="WBParaSite" id="EVEC_0000369601-mRNA-1"/>
    </source>
</evidence>
<accession>A0A0N4V176</accession>
<dbReference type="EMBL" id="UXUI01007587">
    <property type="protein sequence ID" value="VDD88261.1"/>
    <property type="molecule type" value="Genomic_DNA"/>
</dbReference>
<keyword evidence="3 7" id="KW-0507">mRNA processing</keyword>
<keyword evidence="9" id="KW-1185">Reference proteome</keyword>
<keyword evidence="4 7" id="KW-0508">mRNA splicing</keyword>
<proteinExistence type="inferred from homology"/>
<comment type="function">
    <text evidence="7">The SMN complex catalyzes the assembly of small nuclear ribonucleoproteins (snRNPs), the building blocks of the spliceosome, and thereby plays an important role in the splicing of cellular pre-mRNAs.</text>
</comment>
<dbReference type="PANTHER" id="PTHR12794">
    <property type="entry name" value="GEMIN2"/>
    <property type="match status" value="1"/>
</dbReference>